<dbReference type="PROSITE" id="PS51257">
    <property type="entry name" value="PROKAR_LIPOPROTEIN"/>
    <property type="match status" value="1"/>
</dbReference>
<reference evidence="1 2" key="1">
    <citation type="journal article" date="2014" name="Int. J. Syst. Evol. Microbiol.">
        <title>Complete genome sequence of Corynebacterium casei LMG S-19264T (=DSM 44701T), isolated from a smear-ripened cheese.</title>
        <authorList>
            <consortium name="US DOE Joint Genome Institute (JGI-PGF)"/>
            <person name="Walter F."/>
            <person name="Albersmeier A."/>
            <person name="Kalinowski J."/>
            <person name="Ruckert C."/>
        </authorList>
    </citation>
    <scope>NUCLEOTIDE SEQUENCE [LARGE SCALE GENOMIC DNA]</scope>
    <source>
        <strain evidence="1 2">CGMCC 1.15358</strain>
    </source>
</reference>
<evidence type="ECO:0000313" key="2">
    <source>
        <dbReference type="Proteomes" id="UP000598997"/>
    </source>
</evidence>
<evidence type="ECO:0008006" key="3">
    <source>
        <dbReference type="Google" id="ProtNLM"/>
    </source>
</evidence>
<dbReference type="OrthoDB" id="6706661at2"/>
<evidence type="ECO:0000313" key="1">
    <source>
        <dbReference type="EMBL" id="GGD32800.1"/>
    </source>
</evidence>
<dbReference type="Proteomes" id="UP000598997">
    <property type="component" value="Unassembled WGS sequence"/>
</dbReference>
<proteinExistence type="predicted"/>
<protein>
    <recommendedName>
        <fullName evidence="3">Lipoprotein</fullName>
    </recommendedName>
</protein>
<dbReference type="EMBL" id="BMIO01000001">
    <property type="protein sequence ID" value="GGD32800.1"/>
    <property type="molecule type" value="Genomic_DNA"/>
</dbReference>
<sequence>MRNRAFLLVITLALAACSEEPRDAQVSAPRQAMMDGMPADARGLRKVATFDADVLVLSRRNYGGLFGDTFSDYSPVDLAVAWSEGARAEVHSQIKIRQSGRFYYWRAGGDAWQDPRVRRFGKHSANWHLIPADEAIARKIDGIGENDVVGLKGYLVDIDAPDGSRWRTSRTRNDQGAGACEIILVTEVRAYDQAA</sequence>
<name>A0A917DFH6_9SPHN</name>
<keyword evidence="2" id="KW-1185">Reference proteome</keyword>
<gene>
    <name evidence="1" type="ORF">GCM10010989_03570</name>
</gene>
<accession>A0A917DFH6</accession>
<dbReference type="RefSeq" id="WP_156521772.1">
    <property type="nucleotide sequence ID" value="NZ_BMIO01000001.1"/>
</dbReference>
<organism evidence="1 2">
    <name type="scientific">Croceicoccus pelagius</name>
    <dbReference type="NCBI Taxonomy" id="1703341"/>
    <lineage>
        <taxon>Bacteria</taxon>
        <taxon>Pseudomonadati</taxon>
        <taxon>Pseudomonadota</taxon>
        <taxon>Alphaproteobacteria</taxon>
        <taxon>Sphingomonadales</taxon>
        <taxon>Erythrobacteraceae</taxon>
        <taxon>Croceicoccus</taxon>
    </lineage>
</organism>
<comment type="caution">
    <text evidence="1">The sequence shown here is derived from an EMBL/GenBank/DDBJ whole genome shotgun (WGS) entry which is preliminary data.</text>
</comment>
<dbReference type="AlphaFoldDB" id="A0A917DFH6"/>